<keyword evidence="2" id="KW-1185">Reference proteome</keyword>
<dbReference type="GeneID" id="110976895"/>
<organism evidence="2 3">
    <name type="scientific">Acanthaster planci</name>
    <name type="common">Crown-of-thorns starfish</name>
    <dbReference type="NCBI Taxonomy" id="133434"/>
    <lineage>
        <taxon>Eukaryota</taxon>
        <taxon>Metazoa</taxon>
        <taxon>Echinodermata</taxon>
        <taxon>Eleutherozoa</taxon>
        <taxon>Asterozoa</taxon>
        <taxon>Asteroidea</taxon>
        <taxon>Valvatacea</taxon>
        <taxon>Valvatida</taxon>
        <taxon>Acanthasteridae</taxon>
        <taxon>Acanthaster</taxon>
    </lineage>
</organism>
<dbReference type="Gene3D" id="2.60.120.1000">
    <property type="match status" value="1"/>
</dbReference>
<feature type="compositionally biased region" description="Low complexity" evidence="1">
    <location>
        <begin position="135"/>
        <end position="157"/>
    </location>
</feature>
<evidence type="ECO:0000313" key="3">
    <source>
        <dbReference type="RefSeq" id="XP_022086283.1"/>
    </source>
</evidence>
<dbReference type="RefSeq" id="XP_022086283.1">
    <property type="nucleotide sequence ID" value="XM_022230591.1"/>
</dbReference>
<dbReference type="InterPro" id="IPR036056">
    <property type="entry name" value="Fibrinogen-like_C"/>
</dbReference>
<feature type="region of interest" description="Disordered" evidence="1">
    <location>
        <begin position="99"/>
        <end position="169"/>
    </location>
</feature>
<proteinExistence type="predicted"/>
<evidence type="ECO:0000256" key="1">
    <source>
        <dbReference type="SAM" id="MobiDB-lite"/>
    </source>
</evidence>
<accession>A0A8B7XZF4</accession>
<dbReference type="KEGG" id="aplc:110976895"/>
<sequence>MHYLKNGELYEYTIELVKKTDRTEQMAGLILCCVLLLAGTALSDLGPDTDRLVNAHSNLARQTFDVIEQAFEAQQETFDQRIDALEARVTELEEMIAEGVPAGPVVPNEPVTHAPPMQPQPEPEPQPKPEPEPAPTTTTQAPTTVRRTTTRSTTTTTRPPPPVVTTPETCQDLFDRGETTNDWYTIDPKNTGAPFAVYCNFDGGEAKTVVHHNKEEEEKNNNNKNPGTFVLTPVYRNADTNQLAALTDVSASCQQFIKLRCKAAVLFIKKGTDYGWWISRDGETMRSWGGAPASADSRACAGGRSCRCDNVGKGETSDEGLLTDKEYLPVKSVYLGDTGGRKQTSWLTLGELVCTGKM</sequence>
<name>A0A8B7XZF4_ACAPL</name>
<dbReference type="AlphaFoldDB" id="A0A8B7XZF4"/>
<dbReference type="SUPFAM" id="SSF56496">
    <property type="entry name" value="Fibrinogen C-terminal domain-like"/>
    <property type="match status" value="1"/>
</dbReference>
<evidence type="ECO:0000313" key="2">
    <source>
        <dbReference type="Proteomes" id="UP000694845"/>
    </source>
</evidence>
<dbReference type="Proteomes" id="UP000694845">
    <property type="component" value="Unplaced"/>
</dbReference>
<protein>
    <submittedName>
        <fullName evidence="3">Contactin-associated protein-like 2 isoform X1</fullName>
    </submittedName>
</protein>
<dbReference type="OrthoDB" id="26719at2759"/>
<gene>
    <name evidence="3" type="primary">LOC110976895</name>
</gene>
<reference evidence="3" key="1">
    <citation type="submission" date="2025-08" db="UniProtKB">
        <authorList>
            <consortium name="RefSeq"/>
        </authorList>
    </citation>
    <scope>IDENTIFICATION</scope>
</reference>